<comment type="caution">
    <text evidence="2">The sequence shown here is derived from an EMBL/GenBank/DDBJ whole genome shotgun (WGS) entry which is preliminary data.</text>
</comment>
<keyword evidence="5" id="KW-1185">Reference proteome</keyword>
<dbReference type="PROSITE" id="PS50948">
    <property type="entry name" value="PAN"/>
    <property type="match status" value="5"/>
</dbReference>
<accession>A0A9P1D3L8</accession>
<evidence type="ECO:0000259" key="1">
    <source>
        <dbReference type="PROSITE" id="PS50948"/>
    </source>
</evidence>
<dbReference type="EMBL" id="CAMXCT020002919">
    <property type="protein sequence ID" value="CAL1154726.1"/>
    <property type="molecule type" value="Genomic_DNA"/>
</dbReference>
<dbReference type="Gene3D" id="2.80.10.50">
    <property type="match status" value="1"/>
</dbReference>
<reference evidence="2" key="1">
    <citation type="submission" date="2022-10" db="EMBL/GenBank/DDBJ databases">
        <authorList>
            <person name="Chen Y."/>
            <person name="Dougan E. K."/>
            <person name="Chan C."/>
            <person name="Rhodes N."/>
            <person name="Thang M."/>
        </authorList>
    </citation>
    <scope>NUCLEOTIDE SEQUENCE</scope>
</reference>
<feature type="domain" description="Apple" evidence="1">
    <location>
        <begin position="2763"/>
        <end position="2828"/>
    </location>
</feature>
<dbReference type="Pfam" id="PF00024">
    <property type="entry name" value="PAN_1"/>
    <property type="match status" value="2"/>
</dbReference>
<dbReference type="OrthoDB" id="406152at2759"/>
<dbReference type="SMART" id="SM00473">
    <property type="entry name" value="PAN_AP"/>
    <property type="match status" value="27"/>
</dbReference>
<dbReference type="SUPFAM" id="SSF50370">
    <property type="entry name" value="Ricin B-like lectins"/>
    <property type="match status" value="1"/>
</dbReference>
<evidence type="ECO:0000313" key="4">
    <source>
        <dbReference type="EMBL" id="CAL4788663.1"/>
    </source>
</evidence>
<feature type="domain" description="Apple" evidence="1">
    <location>
        <begin position="1132"/>
        <end position="1195"/>
    </location>
</feature>
<dbReference type="InterPro" id="IPR000772">
    <property type="entry name" value="Ricin_B_lectin"/>
</dbReference>
<dbReference type="PROSITE" id="PS50231">
    <property type="entry name" value="RICIN_B_LECTIN"/>
    <property type="match status" value="1"/>
</dbReference>
<dbReference type="InterPro" id="IPR035992">
    <property type="entry name" value="Ricin_B-like_lectins"/>
</dbReference>
<sequence>MEIASNADAFQPIDGAGRACRGTNETDTQPAYYVSYNPSEVATLAACKAMCVGTPECQGIQFSIYGCQVWTRPEGIENTAISPALTCLRYSPFRLIDGFEDRSCRGQNSADTNLNFWYSQVSSAQVCQQNCLQTPECTGIEYDRSTLGCKVWTTSILASVASSSKTCMRYEPFFEADGGMSRSCSGPGGESWPSYYLVYNHTWTSGPSIDECKERCLAVSGCRGLEYTKTSCKVWTRTIQSTVLRQGSLCLRFGSFDPHELLDAFVAVHGGLNRACRGSNASDIDASYFTSVGPARAGSLEACKILCMRTSACNAIQFSSSECQLWTRNEGVEATVLTEGVQCLKLQPFRDFDGSQDRLCEATSQPDGIAVGSLRDCQDLCYESVRCTGINFNNGICHVFTGDFSSRSSPGSRCSSFQPFVSVDGGVDRDCRGAHEDDTREAHFLQSEASTLEDCKLQCLFHPMCKGVAFSGPGCKLWTRTRGIQASKFAPGHVCLKLGVTDPLYDLSVSAFTLIDGGHNRACRGQDVFDNLDSHFTVHLNWPENSSVEACQSLCMRTPACKGIEFRSGACEVWTLAGGIQATVASIGRACFRYEPFQTLDGFEDRVCRGSHAGDSQASYYSIYAPSETPTLDSCKELCIRTQHCKGIEYRGWCEVWTRPQGIDAVAPSIGSQCLQYRPFMTVEGGTNRECRGADPSDKRSSYFVAYGASEATSLEDCKSLCVRTVNCKGVTYSAGYCEVWTRRGGIQGSAYSSGSLCLRLGPADVWDDNNAFRPLSSTFLGFGTCHAPGMSLLSYGPEAASSLQACKLKCMSTPSCRGIAFNSTGCFVWLGSGTLSTNPDAESICLSYEPFRDVDGGVGRDCRGHDGSDLDSSYFVQFPAGSLQACQDLCVQQAEGDVVGKPCKGIAYDSTVGSCRLWVRSQGIGATVDMSNAVCQRYEPFLDLDGGSGRACRGAHGQDIQPHYFVEYGPAQASNLDTCRSLCIATPGCRGIEHDTLNYRCMLWSHPVQTTVGKDSSICLRLGLQPVMEIASNADAFQPIDGAGRACRGTNATDTQPAYYVSYNPSEVATLAACKAMCVGTPECQGIQFSIYGCQVWTRPEGIENTAISPALSCLRYSPFRLIDGFEDRSCRGQNSTDTNLNFSYSQVSSAQVCQQNCLQTPECTGIEYDRSTLGCKVWTTSILASVASSSKTCMRYEPFFEADGGMSRSCSGPGGESWPSYYLVYNHTWTSGPSIDECKERCLAVSGCRGLEYTKTSCKVWTRTIQSTVLRQGSLCLRFGSFDPHEFLDAFVAVHGGLNRACRGSNASDIDASYFTSVGPARAGSLEACKILCMRTSACNAIQFSSSECQLWTRNEGVEATVWTDGVQCLKLQPFRDFDGSQDRLCEATSQPDGVAVGSLRDCQDLCHESVRCTGINFNNGICHVFTGDFSSRSSPGSRCSSFQPFVSVDGGVDRDCRGAHEDDISEEYFVRAQVPTLEDCKLHCLFHSTCIGLAFSSGDCKLWTRSDGIRFSKFQPGSTCLRYHMSDSLLVDCAFEPVDGGKDRACRGMNESDNLDSHYTVHLTWPENSSVESCQDLCQNTLGCKGVEFRLGACEIWMLTEGIQASVWAAGRTCMRYEPFQSVDGFNDRVCRGSNATDSLDEYFDIYSPLQAPTLEACQNLCSTTSGCQGIEYRGWCEVWTRPDGIMATAFSPGSQCLTYKPFVGVDGGSNRACRGSHPGDTWSSYYELYGHQGQDLVESLDQCKSLCMANPSCKGIEYRDGRCEVWTRRAGIGSSAASTGSMCLRKGVANGAGIGLVGLDAFEAVFGVNKTCLGSNSTDPPTVWGPESVATEEECRALCMSTPGCTGIDFSFEGCRVWTYEIQSSAPQAGSTCLAYDAFEAVDGGEDRACRGLDSADDSAFHYIWHDSIAAPSLSDCKLQCMILFACKGISFDASGCQIWTRDQGIQASIALPGSKCLRYVPFTPITLPGKDQACLGTSGSFHAYTHQEISSLELCRVRCVETPGCTAVDFGALGCRVWTEDVIQTEDRKGSTCLRYGSMFSNASAFKPVNGGMDRACRGMNASDNSDSYYDLLWSWPENSSISACQDRCVRTPGCQGIEFREGGCEVWLVKIESFVFAGGRTCMRYEPFQSLDGFDNRVCRGSNLTDSMESYYSLKSPDETPTFESCQNLCVATPACKGVEYRANGWCEIWTRPDGISAVAPSLGASCLRYEPFVFVDGGVNRACRGASVSDNWQSYYNLVSSDSSANTFLSLAECKSACLSTWNCKGIEYDSGQCKVWHRSAGIGTTVPKMGAVCMRFGPATLATTDAFVEFQGGQDRSCRGSDVSDIDPDYYVLFGPARASTLEECKVLCVSTPDCRGVDFSESGCQVWTRDGGILSTSSEKGSVCLTYEPFQTVDGGTDRECKSDGVNLLDSFIFYDAALAPSLQICKQRCAARANSSLTTQTQDVCKGISFNESGCVVWLVGIQGSTASEGNTCLRFEPFIDINGGQDQSCRGAHVFDDSSLHYTSFSRSEVLTLGECRSKCVEISGCRGIEFNQQDCRVWLKVEGIGTTVQQVGSICLRFGSPDPFRAASAFDPVDGGLHRACRGANESDNSEAHWKFHSISEVRTLEACEMRCIFTAGCVGIEFNRWGCEVWMRSGGIETSVYAPGYQCFRYEPFRSADGFDDRACRGANIDDNNGEHFTAYLTSSSFDGTLLDCKRLCTTTSSCKGIEYLNGRCEVWTRSAGIGATAPALGLQCLRYEPFLNVEGGIDRACRGADPFDDWPSYYTLTSTSSVQECQQLCMGTVGCNGIEYSRDGRCELWTRDRGIGSSASSVGSICMRYGSWDPSEVLDGFLPADGGLDRACRGVDRNDFNSSHYSWYALDMAPTLDACKAICTITPGCKGVEYSHYGCEVWTRYDGIEATAEVSGIQCYRYVAFEAVDGGHGRACRGANEEDSGEHNYILLAEIGSLGSCQAQCLARPGCKGVSYSLHGCELWTRSFGIGSSVAQEGSFCYRHEPFTSADGGKDRACRGAKPWDNSTEHFREVNLRGGTLAKCKALCVGSPGCKGIEFKPTGACLIWTRPGGIDATAVAPGSICLRYGATQAGTAEEGSRIGQIHVASNPELCLDVGGLANGNPVQVWPCANATRFILNNDSTAQIRWLDYPNKCLDVDSGIKSNGTRMQIWDCGEVAHPNMQFLFPDSGIGQIRWQTRTN</sequence>
<dbReference type="Pfam" id="PF00652">
    <property type="entry name" value="Ricin_B_lectin"/>
    <property type="match status" value="1"/>
</dbReference>
<dbReference type="InterPro" id="IPR003609">
    <property type="entry name" value="Pan_app"/>
</dbReference>
<dbReference type="Proteomes" id="UP001152797">
    <property type="component" value="Unassembled WGS sequence"/>
</dbReference>
<evidence type="ECO:0000313" key="5">
    <source>
        <dbReference type="Proteomes" id="UP001152797"/>
    </source>
</evidence>
<protein>
    <submittedName>
        <fullName evidence="4">Apple domain-containing protein</fullName>
    </submittedName>
</protein>
<proteinExistence type="predicted"/>
<dbReference type="CDD" id="cd00161">
    <property type="entry name" value="beta-trefoil_Ricin-like"/>
    <property type="match status" value="1"/>
</dbReference>
<dbReference type="EMBL" id="CAMXCT030002919">
    <property type="protein sequence ID" value="CAL4788663.1"/>
    <property type="molecule type" value="Genomic_DNA"/>
</dbReference>
<dbReference type="Pfam" id="PF14295">
    <property type="entry name" value="PAN_4"/>
    <property type="match status" value="22"/>
</dbReference>
<dbReference type="EMBL" id="CAMXCT010002919">
    <property type="protein sequence ID" value="CAI4001351.1"/>
    <property type="molecule type" value="Genomic_DNA"/>
</dbReference>
<feature type="domain" description="Apple" evidence="1">
    <location>
        <begin position="87"/>
        <end position="167"/>
    </location>
</feature>
<reference evidence="3" key="2">
    <citation type="submission" date="2024-04" db="EMBL/GenBank/DDBJ databases">
        <authorList>
            <person name="Chen Y."/>
            <person name="Shah S."/>
            <person name="Dougan E. K."/>
            <person name="Thang M."/>
            <person name="Chan C."/>
        </authorList>
    </citation>
    <scope>NUCLEOTIDE SEQUENCE [LARGE SCALE GENOMIC DNA]</scope>
</reference>
<evidence type="ECO:0000313" key="2">
    <source>
        <dbReference type="EMBL" id="CAI4001351.1"/>
    </source>
</evidence>
<feature type="domain" description="Apple" evidence="1">
    <location>
        <begin position="863"/>
        <end position="936"/>
    </location>
</feature>
<gene>
    <name evidence="2" type="ORF">C1SCF055_LOCUS27405</name>
</gene>
<feature type="domain" description="Apple" evidence="1">
    <location>
        <begin position="276"/>
        <end position="343"/>
    </location>
</feature>
<name>A0A9P1D3L8_9DINO</name>
<evidence type="ECO:0000313" key="3">
    <source>
        <dbReference type="EMBL" id="CAL1154726.1"/>
    </source>
</evidence>
<organism evidence="2">
    <name type="scientific">Cladocopium goreaui</name>
    <dbReference type="NCBI Taxonomy" id="2562237"/>
    <lineage>
        <taxon>Eukaryota</taxon>
        <taxon>Sar</taxon>
        <taxon>Alveolata</taxon>
        <taxon>Dinophyceae</taxon>
        <taxon>Suessiales</taxon>
        <taxon>Symbiodiniaceae</taxon>
        <taxon>Cladocopium</taxon>
    </lineage>
</organism>